<dbReference type="SMART" id="SM00164">
    <property type="entry name" value="TBC"/>
    <property type="match status" value="1"/>
</dbReference>
<proteinExistence type="predicted"/>
<dbReference type="PROSITE" id="PS50086">
    <property type="entry name" value="TBC_RABGAP"/>
    <property type="match status" value="1"/>
</dbReference>
<feature type="compositionally biased region" description="Polar residues" evidence="1">
    <location>
        <begin position="1123"/>
        <end position="1136"/>
    </location>
</feature>
<evidence type="ECO:0000259" key="2">
    <source>
        <dbReference type="PROSITE" id="PS50086"/>
    </source>
</evidence>
<reference evidence="3" key="1">
    <citation type="submission" date="2015-10" db="EMBL/GenBank/DDBJ databases">
        <authorList>
            <person name="Regsiter A."/>
            <person name="william w."/>
        </authorList>
    </citation>
    <scope>NUCLEOTIDE SEQUENCE</scope>
    <source>
        <strain evidence="3">Montdore</strain>
    </source>
</reference>
<dbReference type="Proteomes" id="UP001412239">
    <property type="component" value="Unassembled WGS sequence"/>
</dbReference>
<feature type="compositionally biased region" description="Basic and acidic residues" evidence="1">
    <location>
        <begin position="503"/>
        <end position="517"/>
    </location>
</feature>
<sequence length="1232" mass="133677">MEPNSGQCEDGSPSGSISETPPADESSEGAPADLHRSIPSRESSTVDLFETVDESHPLSNTGSDDDGPGSSLAASIANATTKSTSPVSQRSVFRLPSDRTSAQQSLTSSATSPLHRSLASSPITRPAEQASDPRSALFDDHVASAHVPGSLHLAPDSAIEKLVERQGVIPLIRQLASDLAHRDRELVSIRRRAEERERALKRMLVEVEVSNADIEKRLAAATLQRKPSRETMRSAAGDTSYTESIDEMMQQAMSEEDVFSVVDDSLSLMEATTTDLGDDDRHSTRDDMVTPKATLRARSDSRSILFERDTDSMSIISNASSRRGSTIRGWKSFFWGQGIGEGDESNIGNERLVLQNPPPGKRRGITRETFSPPPEGKPRILSRASSRSSLAPPKSARSTSLQITSTVRRTASPSSLYTFPHFASDQSHPTPPHFKAVGAAVSMIQPGSHADALVQRGTSNAVAAWAMRLVSHAPPLHEQENFNPKSPVQPRSASAAEGFGLPADRRTSSGSIDRENLQRIMAKNAARTQSSPRRRAASTASNGAPPKSNKFFQDIMDHAERIVPLGNSSQNPSGADPSSGPVEMDRIVPHAVQPPTLLQSWNDYYPTDYLTDRFGFIYDKKSKAPSAKSMSSSVGGDDAKKPQYGDAKSGSTLDEGDSSDASDGAYCGLLDAGDTTTPTVWQELPSEMPSTGLHQPKVSKEAPAKAPENSQHGQPAKSLIDRIAKSTSAVASPTTTKFSEAPLALRSPLHSKMTSIAEASTVQLLLGQLSDLHDSLQRDRGAKWNEFLKKIRQERRRGEEEEKGMPEVLMGDGELIGIATLGNEGRGGRQRWKEFKGLVLGGIPVAYRWKVWAECSGATAMRVPGYYEDVLENGLDDPLVIGQIEMDINRTLTDNVFYRQGPGVSKLKQVLVAYSRRKPAVGYCQGMNMIAASLLLIMPSEEDAFWVLCSIVEKILPKTYFESNLLASRADQQVLKQYVQEVLPSLHMHLQKLGVELEALTFQWFLSIFTDCLAAEALFRIWDVILCLVGSPFLFQVALALLRLNEKALISCKSAAAVYSYLNGEMTHQGISIDGLIRESDGMKHHVRRKEVEQRRERAVEKELGEMGSEDNGNAAATEGVKTGSQIRVVANSSCEVSREPSTKSIHNEERGDSSDEDKTKGETGAEPSSGVIQEETAEELLAEDAKPLVEIIEHVANEDQGPGIMSSPPPDKQIASIPPTEASAIPIVATT</sequence>
<evidence type="ECO:0000313" key="4">
    <source>
        <dbReference type="Proteomes" id="UP001412239"/>
    </source>
</evidence>
<dbReference type="Pfam" id="PF00566">
    <property type="entry name" value="RabGAP-TBC"/>
    <property type="match status" value="1"/>
</dbReference>
<dbReference type="FunFam" id="1.10.472.80:FF:000046">
    <property type="entry name" value="TBC domain-containing protein"/>
    <property type="match status" value="1"/>
</dbReference>
<dbReference type="EMBL" id="LN890960">
    <property type="protein sequence ID" value="CUS14366.1"/>
    <property type="molecule type" value="Genomic_DNA"/>
</dbReference>
<dbReference type="FunFam" id="1.10.8.270:FF:000026">
    <property type="entry name" value="TBC (Tre-2/Bub2/Cdc16) domain family"/>
    <property type="match status" value="1"/>
</dbReference>
<feature type="region of interest" description="Disordered" evidence="1">
    <location>
        <begin position="625"/>
        <end position="716"/>
    </location>
</feature>
<feature type="compositionally biased region" description="Polar residues" evidence="1">
    <location>
        <begin position="399"/>
        <end position="410"/>
    </location>
</feature>
<dbReference type="InterPro" id="IPR050302">
    <property type="entry name" value="Rab_GAP_TBC_domain"/>
</dbReference>
<feature type="compositionally biased region" description="Polar residues" evidence="1">
    <location>
        <begin position="481"/>
        <end position="492"/>
    </location>
</feature>
<feature type="compositionally biased region" description="Low complexity" evidence="1">
    <location>
        <begin position="381"/>
        <end position="398"/>
    </location>
</feature>
<feature type="compositionally biased region" description="Basic and acidic residues" evidence="1">
    <location>
        <begin position="1084"/>
        <end position="1105"/>
    </location>
</feature>
<keyword evidence="4" id="KW-1185">Reference proteome</keyword>
<protein>
    <recommendedName>
        <fullName evidence="2">Rab-GAP TBC domain-containing protein</fullName>
    </recommendedName>
</protein>
<name>A0A292Q3H6_9PEZI</name>
<gene>
    <name evidence="3" type="ORF">GSTUAT00001656001</name>
</gene>
<dbReference type="InterPro" id="IPR035969">
    <property type="entry name" value="Rab-GAP_TBC_sf"/>
</dbReference>
<organism evidence="3 4">
    <name type="scientific">Tuber aestivum</name>
    <name type="common">summer truffle</name>
    <dbReference type="NCBI Taxonomy" id="59557"/>
    <lineage>
        <taxon>Eukaryota</taxon>
        <taxon>Fungi</taxon>
        <taxon>Dikarya</taxon>
        <taxon>Ascomycota</taxon>
        <taxon>Pezizomycotina</taxon>
        <taxon>Pezizomycetes</taxon>
        <taxon>Pezizales</taxon>
        <taxon>Tuberaceae</taxon>
        <taxon>Tuber</taxon>
    </lineage>
</organism>
<dbReference type="Gene3D" id="1.10.472.80">
    <property type="entry name" value="Ypt/Rab-GAP domain of gyp1p, domain 3"/>
    <property type="match status" value="1"/>
</dbReference>
<feature type="region of interest" description="Disordered" evidence="1">
    <location>
        <begin position="564"/>
        <end position="583"/>
    </location>
</feature>
<feature type="region of interest" description="Disordered" evidence="1">
    <location>
        <begin position="1196"/>
        <end position="1232"/>
    </location>
</feature>
<feature type="region of interest" description="Disordered" evidence="1">
    <location>
        <begin position="1084"/>
        <end position="1174"/>
    </location>
</feature>
<feature type="compositionally biased region" description="Low complexity" evidence="1">
    <location>
        <begin position="100"/>
        <end position="112"/>
    </location>
</feature>
<feature type="compositionally biased region" description="Polar residues" evidence="1">
    <location>
        <begin position="1"/>
        <end position="19"/>
    </location>
</feature>
<evidence type="ECO:0000256" key="1">
    <source>
        <dbReference type="SAM" id="MobiDB-lite"/>
    </source>
</evidence>
<feature type="compositionally biased region" description="Basic and acidic residues" evidence="1">
    <location>
        <begin position="1137"/>
        <end position="1164"/>
    </location>
</feature>
<dbReference type="PANTHER" id="PTHR47219:SF20">
    <property type="entry name" value="TBC1 DOMAIN FAMILY MEMBER 2B"/>
    <property type="match status" value="1"/>
</dbReference>
<evidence type="ECO:0000313" key="3">
    <source>
        <dbReference type="EMBL" id="CUS14366.1"/>
    </source>
</evidence>
<feature type="region of interest" description="Disordered" evidence="1">
    <location>
        <begin position="344"/>
        <end position="410"/>
    </location>
</feature>
<feature type="compositionally biased region" description="Polar residues" evidence="1">
    <location>
        <begin position="77"/>
        <end position="91"/>
    </location>
</feature>
<feature type="compositionally biased region" description="Low complexity" evidence="1">
    <location>
        <begin position="525"/>
        <end position="541"/>
    </location>
</feature>
<dbReference type="GO" id="GO:0005096">
    <property type="term" value="F:GTPase activator activity"/>
    <property type="evidence" value="ECO:0007669"/>
    <property type="project" value="TreeGrafter"/>
</dbReference>
<accession>A0A292Q3H6</accession>
<dbReference type="PANTHER" id="PTHR47219">
    <property type="entry name" value="RAB GTPASE-ACTIVATING PROTEIN 1-LIKE"/>
    <property type="match status" value="1"/>
</dbReference>
<feature type="region of interest" description="Disordered" evidence="1">
    <location>
        <begin position="476"/>
        <end position="550"/>
    </location>
</feature>
<dbReference type="AlphaFoldDB" id="A0A292Q3H6"/>
<feature type="region of interest" description="Disordered" evidence="1">
    <location>
        <begin position="1"/>
        <end position="134"/>
    </location>
</feature>
<feature type="domain" description="Rab-GAP TBC" evidence="2">
    <location>
        <begin position="842"/>
        <end position="1029"/>
    </location>
</feature>
<dbReference type="InterPro" id="IPR000195">
    <property type="entry name" value="Rab-GAP-TBC_dom"/>
</dbReference>
<dbReference type="Gene3D" id="1.10.8.270">
    <property type="entry name" value="putative rabgap domain of human tbc1 domain family member 14 like domains"/>
    <property type="match status" value="1"/>
</dbReference>
<dbReference type="SUPFAM" id="SSF47923">
    <property type="entry name" value="Ypt/Rab-GAP domain of gyp1p"/>
    <property type="match status" value="2"/>
</dbReference>
<dbReference type="GO" id="GO:0031267">
    <property type="term" value="F:small GTPase binding"/>
    <property type="evidence" value="ECO:0007669"/>
    <property type="project" value="TreeGrafter"/>
</dbReference>